<keyword evidence="1" id="KW-0472">Membrane</keyword>
<keyword evidence="1" id="KW-0812">Transmembrane</keyword>
<feature type="transmembrane region" description="Helical" evidence="1">
    <location>
        <begin position="12"/>
        <end position="28"/>
    </location>
</feature>
<name>A0A6C0J1E7_9ZZZZ</name>
<evidence type="ECO:0000313" key="2">
    <source>
        <dbReference type="EMBL" id="QHT99484.1"/>
    </source>
</evidence>
<evidence type="ECO:0000256" key="1">
    <source>
        <dbReference type="SAM" id="Phobius"/>
    </source>
</evidence>
<keyword evidence="1" id="KW-1133">Transmembrane helix</keyword>
<feature type="transmembrane region" description="Helical" evidence="1">
    <location>
        <begin position="77"/>
        <end position="98"/>
    </location>
</feature>
<reference evidence="2" key="1">
    <citation type="journal article" date="2020" name="Nature">
        <title>Giant virus diversity and host interactions through global metagenomics.</title>
        <authorList>
            <person name="Schulz F."/>
            <person name="Roux S."/>
            <person name="Paez-Espino D."/>
            <person name="Jungbluth S."/>
            <person name="Walsh D.A."/>
            <person name="Denef V.J."/>
            <person name="McMahon K.D."/>
            <person name="Konstantinidis K.T."/>
            <person name="Eloe-Fadrosh E.A."/>
            <person name="Kyrpides N.C."/>
            <person name="Woyke T."/>
        </authorList>
    </citation>
    <scope>NUCLEOTIDE SEQUENCE</scope>
    <source>
        <strain evidence="2">GVMAG-M-3300025699-48</strain>
    </source>
</reference>
<dbReference type="EMBL" id="MN740308">
    <property type="protein sequence ID" value="QHT99484.1"/>
    <property type="molecule type" value="Genomic_DNA"/>
</dbReference>
<organism evidence="2">
    <name type="scientific">viral metagenome</name>
    <dbReference type="NCBI Taxonomy" id="1070528"/>
    <lineage>
        <taxon>unclassified sequences</taxon>
        <taxon>metagenomes</taxon>
        <taxon>organismal metagenomes</taxon>
    </lineage>
</organism>
<accession>A0A6C0J1E7</accession>
<proteinExistence type="predicted"/>
<dbReference type="AlphaFoldDB" id="A0A6C0J1E7"/>
<sequence>MVGLKNLCTPSYVYLVISIILLLVMYFQNMSNTHIYCLGAQECEIPNINMLFIIKILYILFWTWILNILCREGITPLAWLLVLAPIILFFVLLSLLFVS</sequence>
<protein>
    <submittedName>
        <fullName evidence="2">Uncharacterized protein</fullName>
    </submittedName>
</protein>
<feature type="transmembrane region" description="Helical" evidence="1">
    <location>
        <begin position="48"/>
        <end position="70"/>
    </location>
</feature>